<keyword evidence="2" id="KW-0732">Signal</keyword>
<feature type="compositionally biased region" description="Basic and acidic residues" evidence="1">
    <location>
        <begin position="64"/>
        <end position="96"/>
    </location>
</feature>
<accession>A0A5C6N1X5</accession>
<reference evidence="3 4" key="1">
    <citation type="submission" date="2019-04" db="EMBL/GenBank/DDBJ databases">
        <title>Chromosome genome assembly for Takifugu flavidus.</title>
        <authorList>
            <person name="Xiao S."/>
        </authorList>
    </citation>
    <scope>NUCLEOTIDE SEQUENCE [LARGE SCALE GENOMIC DNA]</scope>
    <source>
        <strain evidence="3">HTHZ2018</strain>
        <tissue evidence="3">Muscle</tissue>
    </source>
</reference>
<proteinExistence type="predicted"/>
<sequence length="111" mass="12208">MLFLLMVLCLITSPVTCSSSESDSDSSDSSGASDSNETQIKIAFALAKAPPLSSNDTAVPSGDNPHDNHDPHDPDNSDHDGNSVHHSFHDDRGPWRQRIKREEYWQAFALM</sequence>
<name>A0A5C6N1X5_9TELE</name>
<evidence type="ECO:0000256" key="2">
    <source>
        <dbReference type="SAM" id="SignalP"/>
    </source>
</evidence>
<gene>
    <name evidence="3" type="ORF">D4764_06G0011800</name>
</gene>
<protein>
    <recommendedName>
        <fullName evidence="5">Secreted protein</fullName>
    </recommendedName>
</protein>
<organism evidence="3 4">
    <name type="scientific">Takifugu flavidus</name>
    <name type="common">sansaifugu</name>
    <dbReference type="NCBI Taxonomy" id="433684"/>
    <lineage>
        <taxon>Eukaryota</taxon>
        <taxon>Metazoa</taxon>
        <taxon>Chordata</taxon>
        <taxon>Craniata</taxon>
        <taxon>Vertebrata</taxon>
        <taxon>Euteleostomi</taxon>
        <taxon>Actinopterygii</taxon>
        <taxon>Neopterygii</taxon>
        <taxon>Teleostei</taxon>
        <taxon>Neoteleostei</taxon>
        <taxon>Acanthomorphata</taxon>
        <taxon>Eupercaria</taxon>
        <taxon>Tetraodontiformes</taxon>
        <taxon>Tetradontoidea</taxon>
        <taxon>Tetraodontidae</taxon>
        <taxon>Takifugu</taxon>
    </lineage>
</organism>
<evidence type="ECO:0000313" key="3">
    <source>
        <dbReference type="EMBL" id="TWW59650.1"/>
    </source>
</evidence>
<evidence type="ECO:0000313" key="4">
    <source>
        <dbReference type="Proteomes" id="UP000324091"/>
    </source>
</evidence>
<evidence type="ECO:0000256" key="1">
    <source>
        <dbReference type="SAM" id="MobiDB-lite"/>
    </source>
</evidence>
<evidence type="ECO:0008006" key="5">
    <source>
        <dbReference type="Google" id="ProtNLM"/>
    </source>
</evidence>
<comment type="caution">
    <text evidence="3">The sequence shown here is derived from an EMBL/GenBank/DDBJ whole genome shotgun (WGS) entry which is preliminary data.</text>
</comment>
<feature type="region of interest" description="Disordered" evidence="1">
    <location>
        <begin position="16"/>
        <end position="96"/>
    </location>
</feature>
<dbReference type="EMBL" id="RHFK02000019">
    <property type="protein sequence ID" value="TWW59650.1"/>
    <property type="molecule type" value="Genomic_DNA"/>
</dbReference>
<feature type="chain" id="PRO_5022841991" description="Secreted protein" evidence="2">
    <location>
        <begin position="18"/>
        <end position="111"/>
    </location>
</feature>
<dbReference type="Proteomes" id="UP000324091">
    <property type="component" value="Chromosome 6"/>
</dbReference>
<dbReference type="AlphaFoldDB" id="A0A5C6N1X5"/>
<keyword evidence="4" id="KW-1185">Reference proteome</keyword>
<feature type="signal peptide" evidence="2">
    <location>
        <begin position="1"/>
        <end position="17"/>
    </location>
</feature>